<dbReference type="RefSeq" id="WP_210281764.1">
    <property type="nucleotide sequence ID" value="NZ_JACICC010000011.1"/>
</dbReference>
<keyword evidence="2" id="KW-1185">Reference proteome</keyword>
<proteinExistence type="predicted"/>
<accession>A0A7W5Z6L0</accession>
<reference evidence="1 2" key="1">
    <citation type="submission" date="2020-08" db="EMBL/GenBank/DDBJ databases">
        <title>Genomic Encyclopedia of Type Strains, Phase IV (KMG-IV): sequencing the most valuable type-strain genomes for metagenomic binning, comparative biology and taxonomic classification.</title>
        <authorList>
            <person name="Goeker M."/>
        </authorList>
    </citation>
    <scope>NUCLEOTIDE SEQUENCE [LARGE SCALE GENOMIC DNA]</scope>
    <source>
        <strain evidence="1 2">DSM 28760</strain>
    </source>
</reference>
<dbReference type="GO" id="GO:0016853">
    <property type="term" value="F:isomerase activity"/>
    <property type="evidence" value="ECO:0007669"/>
    <property type="project" value="UniProtKB-KW"/>
</dbReference>
<protein>
    <submittedName>
        <fullName evidence="1">Steroid delta-isomerase-like uncharacterized protein</fullName>
    </submittedName>
</protein>
<dbReference type="PANTHER" id="PTHR38436:SF1">
    <property type="entry name" value="ESTER CYCLASE"/>
    <property type="match status" value="1"/>
</dbReference>
<gene>
    <name evidence="1" type="ORF">FHS81_003190</name>
</gene>
<evidence type="ECO:0000313" key="2">
    <source>
        <dbReference type="Proteomes" id="UP000537592"/>
    </source>
</evidence>
<dbReference type="SUPFAM" id="SSF54427">
    <property type="entry name" value="NTF2-like"/>
    <property type="match status" value="1"/>
</dbReference>
<dbReference type="PANTHER" id="PTHR38436">
    <property type="entry name" value="POLYKETIDE CYCLASE SNOAL-LIKE DOMAIN"/>
    <property type="match status" value="1"/>
</dbReference>
<evidence type="ECO:0000313" key="1">
    <source>
        <dbReference type="EMBL" id="MBB3811078.1"/>
    </source>
</evidence>
<organism evidence="1 2">
    <name type="scientific">Pseudochelatococcus contaminans</name>
    <dbReference type="NCBI Taxonomy" id="1538103"/>
    <lineage>
        <taxon>Bacteria</taxon>
        <taxon>Pseudomonadati</taxon>
        <taxon>Pseudomonadota</taxon>
        <taxon>Alphaproteobacteria</taxon>
        <taxon>Hyphomicrobiales</taxon>
        <taxon>Chelatococcaceae</taxon>
        <taxon>Pseudochelatococcus</taxon>
    </lineage>
</organism>
<dbReference type="AlphaFoldDB" id="A0A7W5Z6L0"/>
<dbReference type="InterPro" id="IPR009959">
    <property type="entry name" value="Cyclase_SnoaL-like"/>
</dbReference>
<dbReference type="EMBL" id="JACICC010000011">
    <property type="protein sequence ID" value="MBB3811078.1"/>
    <property type="molecule type" value="Genomic_DNA"/>
</dbReference>
<keyword evidence="1" id="KW-0413">Isomerase</keyword>
<dbReference type="Gene3D" id="3.10.450.50">
    <property type="match status" value="1"/>
</dbReference>
<dbReference type="GO" id="GO:0030638">
    <property type="term" value="P:polyketide metabolic process"/>
    <property type="evidence" value="ECO:0007669"/>
    <property type="project" value="InterPro"/>
</dbReference>
<sequence length="138" mass="15332">MSSMLEKVGIAWKRAWGEGDTQAFQDIVADGYVRHSKTGEEGIEDVIEQIKSSHRAFSDFKVEILQALEDSEAIAILWESTGIHTGEFMGVPPTGRKVVVRGAAFIRHANGQILEESTVWDPRDLLASMKIVHLGNKR</sequence>
<dbReference type="InterPro" id="IPR032710">
    <property type="entry name" value="NTF2-like_dom_sf"/>
</dbReference>
<dbReference type="Proteomes" id="UP000537592">
    <property type="component" value="Unassembled WGS sequence"/>
</dbReference>
<dbReference type="Pfam" id="PF07366">
    <property type="entry name" value="SnoaL"/>
    <property type="match status" value="1"/>
</dbReference>
<name>A0A7W5Z6L0_9HYPH</name>
<comment type="caution">
    <text evidence="1">The sequence shown here is derived from an EMBL/GenBank/DDBJ whole genome shotgun (WGS) entry which is preliminary data.</text>
</comment>